<dbReference type="Pfam" id="PF10354">
    <property type="entry name" value="BMT5-like"/>
    <property type="match status" value="1"/>
</dbReference>
<dbReference type="Proteomes" id="UP000030748">
    <property type="component" value="Unassembled WGS sequence"/>
</dbReference>
<reference evidence="2 3" key="1">
    <citation type="journal article" date="2013" name="Proc. Natl. Acad. Sci. U.S.A.">
        <title>Fine-scale variation in meiotic recombination in Mimulus inferred from population shotgun sequencing.</title>
        <authorList>
            <person name="Hellsten U."/>
            <person name="Wright K.M."/>
            <person name="Jenkins J."/>
            <person name="Shu S."/>
            <person name="Yuan Y."/>
            <person name="Wessler S.R."/>
            <person name="Schmutz J."/>
            <person name="Willis J.H."/>
            <person name="Rokhsar D.S."/>
        </authorList>
    </citation>
    <scope>NUCLEOTIDE SEQUENCE [LARGE SCALE GENOMIC DNA]</scope>
    <source>
        <strain evidence="3">cv. DUN x IM62</strain>
    </source>
</reference>
<evidence type="ECO:0000313" key="3">
    <source>
        <dbReference type="Proteomes" id="UP000030748"/>
    </source>
</evidence>
<dbReference type="eggNOG" id="KOG4174">
    <property type="taxonomic scope" value="Eukaryota"/>
</dbReference>
<keyword evidence="3" id="KW-1185">Reference proteome</keyword>
<dbReference type="EMBL" id="KI631456">
    <property type="protein sequence ID" value="EYU27479.1"/>
    <property type="molecule type" value="Genomic_DNA"/>
</dbReference>
<dbReference type="GO" id="GO:0070042">
    <property type="term" value="F:rRNA (uridine-N3-)-methyltransferase activity"/>
    <property type="evidence" value="ECO:0000318"/>
    <property type="project" value="GO_Central"/>
</dbReference>
<dbReference type="GO" id="GO:0070475">
    <property type="term" value="P:rRNA base methylation"/>
    <property type="evidence" value="ECO:0000318"/>
    <property type="project" value="GO_Central"/>
</dbReference>
<name>A0A022QIW4_ERYGU</name>
<dbReference type="InterPro" id="IPR019446">
    <property type="entry name" value="BMT5-like"/>
</dbReference>
<feature type="domain" description="25S rRNA (uridine-N(3))-methyltransferase BMT5-like" evidence="1">
    <location>
        <begin position="141"/>
        <end position="305"/>
    </location>
</feature>
<accession>A0A022QIW4</accession>
<dbReference type="PANTHER" id="PTHR11538">
    <property type="entry name" value="PHENYLALANYL-TRNA SYNTHETASE"/>
    <property type="match status" value="1"/>
</dbReference>
<evidence type="ECO:0000259" key="1">
    <source>
        <dbReference type="Pfam" id="PF10354"/>
    </source>
</evidence>
<evidence type="ECO:0000313" key="2">
    <source>
        <dbReference type="EMBL" id="EYU27479.1"/>
    </source>
</evidence>
<proteinExistence type="predicted"/>
<dbReference type="STRING" id="4155.A0A022QIW4"/>
<dbReference type="AlphaFoldDB" id="A0A022QIW4"/>
<protein>
    <recommendedName>
        <fullName evidence="1">25S rRNA (uridine-N(3))-methyltransferase BMT5-like domain-containing protein</fullName>
    </recommendedName>
</protein>
<gene>
    <name evidence="2" type="ORF">MIMGU_mgv1a020687mg</name>
</gene>
<dbReference type="GO" id="GO:0005737">
    <property type="term" value="C:cytoplasm"/>
    <property type="evidence" value="ECO:0000318"/>
    <property type="project" value="GO_Central"/>
</dbReference>
<dbReference type="PANTHER" id="PTHR11538:SF70">
    <property type="entry name" value="25S RRNA (URIDINE-N(3))-METHYLTRANSFERASE BMT5-LIKE DOMAIN-CONTAINING PROTEIN"/>
    <property type="match status" value="1"/>
</dbReference>
<organism evidence="2 3">
    <name type="scientific">Erythranthe guttata</name>
    <name type="common">Yellow monkey flower</name>
    <name type="synonym">Mimulus guttatus</name>
    <dbReference type="NCBI Taxonomy" id="4155"/>
    <lineage>
        <taxon>Eukaryota</taxon>
        <taxon>Viridiplantae</taxon>
        <taxon>Streptophyta</taxon>
        <taxon>Embryophyta</taxon>
        <taxon>Tracheophyta</taxon>
        <taxon>Spermatophyta</taxon>
        <taxon>Magnoliopsida</taxon>
        <taxon>eudicotyledons</taxon>
        <taxon>Gunneridae</taxon>
        <taxon>Pentapetalae</taxon>
        <taxon>asterids</taxon>
        <taxon>lamiids</taxon>
        <taxon>Lamiales</taxon>
        <taxon>Phrymaceae</taxon>
        <taxon>Erythranthe</taxon>
    </lineage>
</organism>
<sequence length="334" mass="37706">MGRRVIKQFVIQYYVDDDDENDNRPLPAAPPLSSAISAEYFSYINYTVGREISLQVNLPLPLARDDGDVNLKRLAVFIKETTPPPESSGANVSRRRHRKTVEMAGGSVKVAEEKEAMLKTKMIISKKRMKHYNYSSSHRILLVGEGDFSFSACLAVAFGSASNMIATSLDSQAFLEENYGSAPSNIEKLKRRGCKVMHEIDATKIANHESLGRLKFDRIIFNFPFAGFFTSLSPEHKLRRHRRLVSLFLKNAEQMISECGEIHVTHKTNGDSVEWKLESIASSHGLRLIEAVKFQPLDFPGYNTKYGFGGDGNFNCYPCQTYKFGQKVKKKYLN</sequence>